<feature type="domain" description="GST C-terminal" evidence="3">
    <location>
        <begin position="82"/>
        <end position="203"/>
    </location>
</feature>
<dbReference type="InterPro" id="IPR010987">
    <property type="entry name" value="Glutathione-S-Trfase_C-like"/>
</dbReference>
<protein>
    <submittedName>
        <fullName evidence="4">Glutathione S-transferase N-terminal domain-containing protein</fullName>
    </submittedName>
</protein>
<dbReference type="Pfam" id="PF02798">
    <property type="entry name" value="GST_N"/>
    <property type="match status" value="1"/>
</dbReference>
<dbReference type="PANTHER" id="PTHR44051">
    <property type="entry name" value="GLUTATHIONE S-TRANSFERASE-RELATED"/>
    <property type="match status" value="1"/>
</dbReference>
<dbReference type="SFLD" id="SFLDG01150">
    <property type="entry name" value="Main.1:_Beta-like"/>
    <property type="match status" value="1"/>
</dbReference>
<feature type="domain" description="GST N-terminal" evidence="2">
    <location>
        <begin position="1"/>
        <end position="77"/>
    </location>
</feature>
<dbReference type="InterPro" id="IPR004045">
    <property type="entry name" value="Glutathione_S-Trfase_N"/>
</dbReference>
<name>A0ABU1D5L2_9BURK</name>
<dbReference type="SFLD" id="SFLDG00358">
    <property type="entry name" value="Main_(cytGST)"/>
    <property type="match status" value="1"/>
</dbReference>
<dbReference type="Pfam" id="PF00043">
    <property type="entry name" value="GST_C"/>
    <property type="match status" value="1"/>
</dbReference>
<comment type="similarity">
    <text evidence="1">Belongs to the GST superfamily.</text>
</comment>
<dbReference type="CDD" id="cd03188">
    <property type="entry name" value="GST_C_Beta"/>
    <property type="match status" value="1"/>
</dbReference>
<dbReference type="Gene3D" id="1.20.1050.10">
    <property type="match status" value="1"/>
</dbReference>
<evidence type="ECO:0000259" key="2">
    <source>
        <dbReference type="PROSITE" id="PS50404"/>
    </source>
</evidence>
<dbReference type="SUPFAM" id="SSF47616">
    <property type="entry name" value="GST C-terminal domain-like"/>
    <property type="match status" value="1"/>
</dbReference>
<reference evidence="4 5" key="1">
    <citation type="submission" date="2023-08" db="EMBL/GenBank/DDBJ databases">
        <title>Alcaligenaceae gen. nov., a novel taxon isolated from the sludge of Yixing Pesticide Factory.</title>
        <authorList>
            <person name="Ruan L."/>
        </authorList>
    </citation>
    <scope>NUCLEOTIDE SEQUENCE [LARGE SCALE GENOMIC DNA]</scope>
    <source>
        <strain evidence="4 5">LG-2</strain>
    </source>
</reference>
<organism evidence="4 5">
    <name type="scientific">Yanghanlia caeni</name>
    <dbReference type="NCBI Taxonomy" id="3064283"/>
    <lineage>
        <taxon>Bacteria</taxon>
        <taxon>Pseudomonadati</taxon>
        <taxon>Pseudomonadota</taxon>
        <taxon>Betaproteobacteria</taxon>
        <taxon>Burkholderiales</taxon>
        <taxon>Alcaligenaceae</taxon>
        <taxon>Yanghanlia</taxon>
    </lineage>
</organism>
<evidence type="ECO:0000259" key="3">
    <source>
        <dbReference type="PROSITE" id="PS50405"/>
    </source>
</evidence>
<dbReference type="InterPro" id="IPR036249">
    <property type="entry name" value="Thioredoxin-like_sf"/>
</dbReference>
<dbReference type="EMBL" id="JAUZQE010000012">
    <property type="protein sequence ID" value="MDR4125709.1"/>
    <property type="molecule type" value="Genomic_DNA"/>
</dbReference>
<evidence type="ECO:0000256" key="1">
    <source>
        <dbReference type="RuleBase" id="RU003494"/>
    </source>
</evidence>
<dbReference type="SUPFAM" id="SSF52833">
    <property type="entry name" value="Thioredoxin-like"/>
    <property type="match status" value="1"/>
</dbReference>
<accession>A0ABU1D5L2</accession>
<sequence>MKLYYMPGACPLATHITLEWIGQPYETQAVPREDLKKPEFLALNPVGSVPVLTDGDLVLTQSVAILEYLAEKHPEAGLMPDDLRGRAQTRRWLAFVNADLHKAFSLIFGKARYTDDPSAQEAIAAGGAATALRLFGIINTQLEGREWVTGTRSVVDPYLFTVICWAKRLELNISGMSNLSAFYERMVADPGVRAALSAQGLLN</sequence>
<comment type="caution">
    <text evidence="4">The sequence shown here is derived from an EMBL/GenBank/DDBJ whole genome shotgun (WGS) entry which is preliminary data.</text>
</comment>
<dbReference type="SFLD" id="SFLDS00019">
    <property type="entry name" value="Glutathione_Transferase_(cytos"/>
    <property type="match status" value="1"/>
</dbReference>
<dbReference type="InterPro" id="IPR036282">
    <property type="entry name" value="Glutathione-S-Trfase_C_sf"/>
</dbReference>
<evidence type="ECO:0000313" key="5">
    <source>
        <dbReference type="Proteomes" id="UP001232156"/>
    </source>
</evidence>
<gene>
    <name evidence="4" type="ORF">Q8947_06885</name>
</gene>
<dbReference type="CDD" id="cd03057">
    <property type="entry name" value="GST_N_Beta"/>
    <property type="match status" value="1"/>
</dbReference>
<dbReference type="PROSITE" id="PS50404">
    <property type="entry name" value="GST_NTER"/>
    <property type="match status" value="1"/>
</dbReference>
<dbReference type="InterPro" id="IPR004046">
    <property type="entry name" value="GST_C"/>
</dbReference>
<dbReference type="PANTHER" id="PTHR44051:SF8">
    <property type="entry name" value="GLUTATHIONE S-TRANSFERASE GSTA"/>
    <property type="match status" value="1"/>
</dbReference>
<dbReference type="PROSITE" id="PS50405">
    <property type="entry name" value="GST_CTER"/>
    <property type="match status" value="1"/>
</dbReference>
<dbReference type="Proteomes" id="UP001232156">
    <property type="component" value="Unassembled WGS sequence"/>
</dbReference>
<dbReference type="Gene3D" id="3.40.30.10">
    <property type="entry name" value="Glutaredoxin"/>
    <property type="match status" value="1"/>
</dbReference>
<keyword evidence="5" id="KW-1185">Reference proteome</keyword>
<proteinExistence type="inferred from homology"/>
<dbReference type="InterPro" id="IPR040079">
    <property type="entry name" value="Glutathione_S-Trfase"/>
</dbReference>
<dbReference type="RefSeq" id="WP_347286852.1">
    <property type="nucleotide sequence ID" value="NZ_JAUZQE010000012.1"/>
</dbReference>
<evidence type="ECO:0000313" key="4">
    <source>
        <dbReference type="EMBL" id="MDR4125709.1"/>
    </source>
</evidence>